<dbReference type="Pfam" id="PF02207">
    <property type="entry name" value="zf-UBR"/>
    <property type="match status" value="1"/>
</dbReference>
<dbReference type="PANTHER" id="PTHR21497">
    <property type="entry name" value="UBIQUITIN LIGASE E3 ALPHA-RELATED"/>
    <property type="match status" value="1"/>
</dbReference>
<evidence type="ECO:0000259" key="12">
    <source>
        <dbReference type="PROSITE" id="PS51157"/>
    </source>
</evidence>
<evidence type="ECO:0000256" key="11">
    <source>
        <dbReference type="SAM" id="MobiDB-lite"/>
    </source>
</evidence>
<feature type="zinc finger region" description="UBR-type" evidence="9">
    <location>
        <begin position="116"/>
        <end position="187"/>
    </location>
</feature>
<accession>A0AAV1TSY6</accession>
<dbReference type="CDD" id="cd19673">
    <property type="entry name" value="UBR-box_UBR3"/>
    <property type="match status" value="1"/>
</dbReference>
<evidence type="ECO:0000256" key="7">
    <source>
        <dbReference type="ARBA" id="ARBA00022833"/>
    </source>
</evidence>
<feature type="domain" description="UBR-type" evidence="12">
    <location>
        <begin position="116"/>
        <end position="187"/>
    </location>
</feature>
<comment type="catalytic activity">
    <reaction evidence="1 10">
        <text>S-ubiquitinyl-[E2 ubiquitin-conjugating enzyme]-L-cysteine + [acceptor protein]-L-lysine = [E2 ubiquitin-conjugating enzyme]-L-cysteine + N(6)-ubiquitinyl-[acceptor protein]-L-lysine.</text>
        <dbReference type="EC" id="2.3.2.27"/>
    </reaction>
</comment>
<evidence type="ECO:0000256" key="2">
    <source>
        <dbReference type="ARBA" id="ARBA00004906"/>
    </source>
</evidence>
<evidence type="ECO:0000256" key="4">
    <source>
        <dbReference type="ARBA" id="ARBA00022723"/>
    </source>
</evidence>
<dbReference type="Gene3D" id="2.10.110.30">
    <property type="match status" value="1"/>
</dbReference>
<dbReference type="Pfam" id="PF18995">
    <property type="entry name" value="PRT6_C"/>
    <property type="match status" value="1"/>
</dbReference>
<dbReference type="GO" id="GO:0016567">
    <property type="term" value="P:protein ubiquitination"/>
    <property type="evidence" value="ECO:0007669"/>
    <property type="project" value="UniProtKB-UniRule"/>
</dbReference>
<keyword evidence="3 10" id="KW-0808">Transferase</keyword>
<feature type="region of interest" description="Disordered" evidence="11">
    <location>
        <begin position="1111"/>
        <end position="1154"/>
    </location>
</feature>
<evidence type="ECO:0000256" key="6">
    <source>
        <dbReference type="ARBA" id="ARBA00022786"/>
    </source>
</evidence>
<dbReference type="CDD" id="cd16482">
    <property type="entry name" value="RING-H2_UBR1-like"/>
    <property type="match status" value="1"/>
</dbReference>
<evidence type="ECO:0000313" key="14">
    <source>
        <dbReference type="Proteomes" id="UP001162060"/>
    </source>
</evidence>
<protein>
    <recommendedName>
        <fullName evidence="10">E3 ubiquitin-protein ligase</fullName>
        <ecNumber evidence="10">2.3.2.27</ecNumber>
    </recommendedName>
</protein>
<name>A0AAV1TSY6_9STRA</name>
<evidence type="ECO:0000256" key="1">
    <source>
        <dbReference type="ARBA" id="ARBA00000900"/>
    </source>
</evidence>
<dbReference type="PANTHER" id="PTHR21497:SF24">
    <property type="entry name" value="E3 UBIQUITIN-PROTEIN LIGASE UBR1"/>
    <property type="match status" value="1"/>
</dbReference>
<comment type="function">
    <text evidence="10">Ubiquitin ligase protein which is a component of the N-end rule pathway. Recognizes and binds to proteins bearing specific N-terminal residues that are destabilizing according to the N-end rule, leading to their ubiquitination and subsequent degradation.</text>
</comment>
<organism evidence="13 14">
    <name type="scientific">Peronospora matthiolae</name>
    <dbReference type="NCBI Taxonomy" id="2874970"/>
    <lineage>
        <taxon>Eukaryota</taxon>
        <taxon>Sar</taxon>
        <taxon>Stramenopiles</taxon>
        <taxon>Oomycota</taxon>
        <taxon>Peronosporomycetes</taxon>
        <taxon>Peronosporales</taxon>
        <taxon>Peronosporaceae</taxon>
        <taxon>Peronospora</taxon>
    </lineage>
</organism>
<feature type="compositionally biased region" description="Polar residues" evidence="11">
    <location>
        <begin position="1145"/>
        <end position="1154"/>
    </location>
</feature>
<dbReference type="PROSITE" id="PS51157">
    <property type="entry name" value="ZF_UBR"/>
    <property type="match status" value="1"/>
</dbReference>
<dbReference type="GO" id="GO:0005737">
    <property type="term" value="C:cytoplasm"/>
    <property type="evidence" value="ECO:0007669"/>
    <property type="project" value="TreeGrafter"/>
</dbReference>
<dbReference type="InterPro" id="IPR044046">
    <property type="entry name" value="E3_ligase_UBR-like_C"/>
</dbReference>
<feature type="region of interest" description="Disordered" evidence="11">
    <location>
        <begin position="1753"/>
        <end position="1778"/>
    </location>
</feature>
<sequence length="2137" mass="238782">MATFLPIPKDVTTLRHLLQTETETMESNCVVMIPRLMSKLRHASVVGDDEAKVPFVPLEEVDTFLDAILLAHADRLLNQDRSMDMATKAQCIEDPLPFVSRDVFFDQVKPKNSTQELCGYLFQRDDIAFNCKTCGFDETCVLCVKCFQNGNHEGHDVLFHRTSPGGVCDCGDSEAWAPEGFCVDHGQTQDSVAADSKSAISDLLPKEIVQVADALFTWIVNFCVEMAKKSMQVFDAEFVDEQGRQKLDELWLELQERGVSLEDGQLMERLFHVRIGNDDVHSDEDLIVSLSQKHILRADDLVRAIDSNGSEIVAQNLMLRDALTLMQALQNEGWHVSVVQDNFVHEENVLLRIIRWVKTICSLSKELHVLFCEKLFAVDEQGKEPIEVMFLSHPYFRKDIALELYELYLKLQGDKGPKLQLSVVFYKVYTRLMGKYFCGIGTRKESLFQYGVQIFTTPSIVHHLASMGLLDMLLDTIHTAFEIVQALTLTPHQHQYTSHTLDCDHPLLKFKRYHFLFEHLGYVLGVPAMSSALLLRCDLLEKFLTTLGRIQGLDPQVRIQDSRAHVIYESQSWLTAFDLQANVSKIITMISTGLRHHEASNTQMRNQDYEQVVANVLEGIWTQLNQAGSAAPRLPLYVPPCGRLMGLSSVEKIVKHDVSTEPVSFHNPLHCLLGRFLSESLYYSPPSSFGTASPSDTNWGAIVERSMANVLLLKETKDEKKSNGVDYKKSMLVYSILEYPLRSLVLCAQISCGLWIRNGQKMRRQVMHYTCPPWCSELRDLDLFLVQVSATIVGFPKFLTIFFDRFGLSEWLLTWNSVTVADESVDSLAREPLDSGSKDEKQVSMLEAALLQLTWITTEVPPSLDEIEQRDAVLRREVIHQLSQHSCRFSELLDQTEFVISTPAGGISARQKELHITRLKRILDEVADEQVKYSIGFAPPGDDRDDKASTGDGAMGPTVYMLKKAYFIEYDPSFYHMSCSGHEKAQLARQEALFKTWQISDPPIPLVAQVPPPHPSLRALRLIVLEEGLLGILRLILDDANAHAACDCEGTSCTTGSTRTNAMVVMRAIHIINLAVLVLERGADSTLLPQQYGAVSSDSTRRQTLALLRSGPTAYEEADTTHRGKKRLKRQSSSSDDGIMRMTNDGDQSDPSEVNDSSIVALLVALSKDMAKHDFENAKSTVSAIYWILNKLAALDCTIRVYVEDKVRSSLQNRKELVTKNAVSKSELKKINQERAIAAMMARQKEFAESFALSNEGEDEKENEDSAHFECSGDCDIVADHFHHGTPRRTYVYRPPPPPDCIICTQKKKDAPIMYIGHAQMSQVCAHARGNHPGCVDAAVMDGNQDSSSNSTAACNATPFPPQLHLSLCGHAVHLHCWQQYFESVRAQSQAILGQNRTNIAFDAQIGEFLCPLCQALSSMLVPWLPICSPLTSMEQQRDRDAMERVFQSSRDTTCILSWLSEGLPSRLESLALDGVVGRDDEDGEGVRMQQQDDISAMNHFAGSLLEIMVRFQPEMTHLAPAVSAVKKGFYSTGAQLTHLIWSSVASTIASTQLSCISLAMSSLDSNASVSKNGHEDASWRWNSARSSTGSAVAVSSFSSLSLSNILNPVAPCLKTRVAVSLPDALDLQLDQLSPKYDSKLNVILRSLRHVPLLFAKHRRGFYKSMCSPIAQNFRLALSLEQWSQALPEGPPLQVDRPVLGQDLLYLSVAICSSMLTTKADILLTIRSLCVLHMAQVLIQIAQIEAEEKTDCLEEEQNEAQRRDTTGTGNLSSEQSSERQRGLEVLMGRLAQEAGVDVVVNANKRYEEMNSTGGSHRRPAPQGRQLELLFESSCLTFMRQVTLLLRAFFRGEQDPDASWSANFVTSLRLSTKYNDMCQQIGLPHITQLLADEALVGYLLQAAQELRLRPTSADVPEVLQLRYSQHCQADSIVAELTKFDSDERMGGSLEREAVISRSNLGRILNLPLQLKPDPHLKKNSFHVARIRLVQLPPLYTDLHSAVLGKSKCKQTGKTMENPAICLVCEQVLCAGMECCRRSSDGMGACTHHAMKCGASVGLFFLVRSSSVLLVFGSRSSFFGSPYLDMFGEQDIGLRRGRPLYLNATRMKAIEALYANHQLATEVTRNRRSSDQYIRNNYY</sequence>
<dbReference type="InterPro" id="IPR039164">
    <property type="entry name" value="UBR1-like"/>
</dbReference>
<dbReference type="GO" id="GO:0000151">
    <property type="term" value="C:ubiquitin ligase complex"/>
    <property type="evidence" value="ECO:0007669"/>
    <property type="project" value="TreeGrafter"/>
</dbReference>
<dbReference type="Proteomes" id="UP001162060">
    <property type="component" value="Unassembled WGS sequence"/>
</dbReference>
<keyword evidence="6 10" id="KW-0833">Ubl conjugation pathway</keyword>
<dbReference type="InterPro" id="IPR003126">
    <property type="entry name" value="Znf_UBR"/>
</dbReference>
<evidence type="ECO:0000256" key="8">
    <source>
        <dbReference type="ARBA" id="ARBA00046341"/>
    </source>
</evidence>
<gene>
    <name evidence="13" type="ORF">PM001_LOCUS10644</name>
</gene>
<dbReference type="FunFam" id="2.10.110.30:FF:000002">
    <property type="entry name" value="Putative e3 ubiquitin-protein ligase ubr3"/>
    <property type="match status" value="1"/>
</dbReference>
<dbReference type="SMART" id="SM00396">
    <property type="entry name" value="ZnF_UBR1"/>
    <property type="match status" value="1"/>
</dbReference>
<proteinExistence type="inferred from homology"/>
<keyword evidence="7 10" id="KW-0862">Zinc</keyword>
<evidence type="ECO:0000256" key="10">
    <source>
        <dbReference type="RuleBase" id="RU366018"/>
    </source>
</evidence>
<feature type="compositionally biased region" description="Polar residues" evidence="11">
    <location>
        <begin position="1766"/>
        <end position="1775"/>
    </location>
</feature>
<keyword evidence="5 10" id="KW-0863">Zinc-finger</keyword>
<dbReference type="EMBL" id="CAKLBY020000087">
    <property type="protein sequence ID" value="CAK7925494.1"/>
    <property type="molecule type" value="Genomic_DNA"/>
</dbReference>
<comment type="pathway">
    <text evidence="2 10">Protein modification; protein ubiquitination.</text>
</comment>
<evidence type="ECO:0000256" key="5">
    <source>
        <dbReference type="ARBA" id="ARBA00022771"/>
    </source>
</evidence>
<dbReference type="GO" id="GO:0061630">
    <property type="term" value="F:ubiquitin protein ligase activity"/>
    <property type="evidence" value="ECO:0007669"/>
    <property type="project" value="UniProtKB-UniRule"/>
</dbReference>
<evidence type="ECO:0000256" key="9">
    <source>
        <dbReference type="PROSITE-ProRule" id="PRU00508"/>
    </source>
</evidence>
<dbReference type="EC" id="2.3.2.27" evidence="10"/>
<dbReference type="GO" id="GO:0071596">
    <property type="term" value="P:ubiquitin-dependent protein catabolic process via the N-end rule pathway"/>
    <property type="evidence" value="ECO:0007669"/>
    <property type="project" value="UniProtKB-UniRule"/>
</dbReference>
<evidence type="ECO:0000256" key="3">
    <source>
        <dbReference type="ARBA" id="ARBA00022679"/>
    </source>
</evidence>
<comment type="similarity">
    <text evidence="8 10">Belongs to the E3 ubiquitin-protein ligase UBR1-like family.</text>
</comment>
<keyword evidence="4 10" id="KW-0479">Metal-binding</keyword>
<comment type="caution">
    <text evidence="13">The sequence shown here is derived from an EMBL/GenBank/DDBJ whole genome shotgun (WGS) entry which is preliminary data.</text>
</comment>
<reference evidence="13" key="1">
    <citation type="submission" date="2024-01" db="EMBL/GenBank/DDBJ databases">
        <authorList>
            <person name="Webb A."/>
        </authorList>
    </citation>
    <scope>NUCLEOTIDE SEQUENCE</scope>
    <source>
        <strain evidence="13">Pm1</strain>
    </source>
</reference>
<dbReference type="GO" id="GO:0008270">
    <property type="term" value="F:zinc ion binding"/>
    <property type="evidence" value="ECO:0007669"/>
    <property type="project" value="UniProtKB-UniRule"/>
</dbReference>
<evidence type="ECO:0000313" key="13">
    <source>
        <dbReference type="EMBL" id="CAK7925494.1"/>
    </source>
</evidence>